<evidence type="ECO:0000256" key="1">
    <source>
        <dbReference type="ARBA" id="ARBA00004947"/>
    </source>
</evidence>
<dbReference type="PANTHER" id="PTHR43725:SF53">
    <property type="entry name" value="UDP-ARABINOSE 4-EPIMERASE 1"/>
    <property type="match status" value="1"/>
</dbReference>
<dbReference type="Pfam" id="PF01370">
    <property type="entry name" value="Epimerase"/>
    <property type="match status" value="1"/>
</dbReference>
<dbReference type="PANTHER" id="PTHR43725">
    <property type="entry name" value="UDP-GLUCOSE 4-EPIMERASE"/>
    <property type="match status" value="1"/>
</dbReference>
<evidence type="ECO:0000313" key="9">
    <source>
        <dbReference type="Proteomes" id="UP000029492"/>
    </source>
</evidence>
<gene>
    <name evidence="8" type="ORF">MOC_1401</name>
</gene>
<feature type="domain" description="NAD-dependent epimerase/dehydratase" evidence="7">
    <location>
        <begin position="29"/>
        <end position="259"/>
    </location>
</feature>
<keyword evidence="8" id="KW-0413">Isomerase</keyword>
<dbReference type="Gene3D" id="3.90.25.10">
    <property type="entry name" value="UDP-galactose 4-epimerase, domain 1"/>
    <property type="match status" value="1"/>
</dbReference>
<comment type="similarity">
    <text evidence="2">Belongs to the NAD(P)-dependent epimerase/dehydratase family.</text>
</comment>
<dbReference type="InterPro" id="IPR001509">
    <property type="entry name" value="Epimerase_deHydtase"/>
</dbReference>
<accession>A0A089NMM4</accession>
<organism evidence="8 9">
    <name type="scientific">Methylobacterium oryzae CBMB20</name>
    <dbReference type="NCBI Taxonomy" id="693986"/>
    <lineage>
        <taxon>Bacteria</taxon>
        <taxon>Pseudomonadati</taxon>
        <taxon>Pseudomonadota</taxon>
        <taxon>Alphaproteobacteria</taxon>
        <taxon>Hyphomicrobiales</taxon>
        <taxon>Methylobacteriaceae</taxon>
        <taxon>Methylobacterium</taxon>
    </lineage>
</organism>
<evidence type="ECO:0000259" key="7">
    <source>
        <dbReference type="Pfam" id="PF01370"/>
    </source>
</evidence>
<evidence type="ECO:0000256" key="3">
    <source>
        <dbReference type="ARBA" id="ARBA00018569"/>
    </source>
</evidence>
<protein>
    <recommendedName>
        <fullName evidence="3">UDP-glucose 4-epimerase</fullName>
    </recommendedName>
    <alternativeName>
        <fullName evidence="5">Galactowaldenase</fullName>
    </alternativeName>
    <alternativeName>
        <fullName evidence="4">UDP-galactose 4-epimerase</fullName>
    </alternativeName>
</protein>
<dbReference type="Gene3D" id="3.40.50.720">
    <property type="entry name" value="NAD(P)-binding Rossmann-like Domain"/>
    <property type="match status" value="1"/>
</dbReference>
<dbReference type="KEGG" id="mor:MOC_1401"/>
<name>A0A089NMM4_9HYPH</name>
<proteinExistence type="inferred from homology"/>
<evidence type="ECO:0000256" key="6">
    <source>
        <dbReference type="SAM" id="MobiDB-lite"/>
    </source>
</evidence>
<feature type="region of interest" description="Disordered" evidence="6">
    <location>
        <begin position="1"/>
        <end position="20"/>
    </location>
</feature>
<comment type="pathway">
    <text evidence="1">Carbohydrate metabolism; galactose metabolism.</text>
</comment>
<sequence>MSDTRQGPQPLDPAGSGQPAPSMAGLRCLVLGGGGFLGLNLCNRLAAAGAEVTCFSRSHIQSEVLDRRVARVTGQFADRLAIANAVERQDVVFHLIAGSIPESSNRDPSAELAAAPIATLHLLEICRSARIRKLVFSSSGGAIYGIPRAIPIPEQAPTDPISAYGIGKLMIEKSLHLYRHLHGIDYQILRIANPYGRFQLGTKHQGLIGSYIHRVLLGLPLEVWGTGEVVRDFLHVDDVSDAFLAAVSYDGPHKVLNVGSGRGLSVNQIIAELEVAFGRDRLPCIHKPSRAADVPANVLDTALIRSELDWQPRVALREGLISTIAWMRAHLAEIGAGAAAPHPAREG</sequence>
<dbReference type="HOGENOM" id="CLU_007383_1_7_5"/>
<dbReference type="SUPFAM" id="SSF51735">
    <property type="entry name" value="NAD(P)-binding Rossmann-fold domains"/>
    <property type="match status" value="1"/>
</dbReference>
<dbReference type="RefSeq" id="WP_051044846.1">
    <property type="nucleotide sequence ID" value="NZ_CP003811.1"/>
</dbReference>
<dbReference type="InterPro" id="IPR036291">
    <property type="entry name" value="NAD(P)-bd_dom_sf"/>
</dbReference>
<evidence type="ECO:0000256" key="4">
    <source>
        <dbReference type="ARBA" id="ARBA00031367"/>
    </source>
</evidence>
<evidence type="ECO:0000313" key="8">
    <source>
        <dbReference type="EMBL" id="AIQ89156.1"/>
    </source>
</evidence>
<dbReference type="STRING" id="693986.MOC_1401"/>
<dbReference type="EMBL" id="CP003811">
    <property type="protein sequence ID" value="AIQ89156.1"/>
    <property type="molecule type" value="Genomic_DNA"/>
</dbReference>
<reference evidence="8 9" key="1">
    <citation type="journal article" date="2014" name="PLoS ONE">
        <title>Genome Information of Methylobacterium oryzae, a Plant-Probiotic Methylotroph in the Phyllosphere.</title>
        <authorList>
            <person name="Kwak M.J."/>
            <person name="Jeong H."/>
            <person name="Madhaiyan M."/>
            <person name="Lee Y."/>
            <person name="Sa T.M."/>
            <person name="Oh T.K."/>
            <person name="Kim J.F."/>
        </authorList>
    </citation>
    <scope>NUCLEOTIDE SEQUENCE [LARGE SCALE GENOMIC DNA]</scope>
    <source>
        <strain evidence="8 9">CBMB20</strain>
    </source>
</reference>
<dbReference type="GO" id="GO:0016853">
    <property type="term" value="F:isomerase activity"/>
    <property type="evidence" value="ECO:0007669"/>
    <property type="project" value="UniProtKB-KW"/>
</dbReference>
<evidence type="ECO:0000256" key="5">
    <source>
        <dbReference type="ARBA" id="ARBA00033067"/>
    </source>
</evidence>
<dbReference type="Proteomes" id="UP000029492">
    <property type="component" value="Chromosome"/>
</dbReference>
<keyword evidence="9" id="KW-1185">Reference proteome</keyword>
<dbReference type="eggNOG" id="COG0451">
    <property type="taxonomic scope" value="Bacteria"/>
</dbReference>
<dbReference type="AlphaFoldDB" id="A0A089NMM4"/>
<evidence type="ECO:0000256" key="2">
    <source>
        <dbReference type="ARBA" id="ARBA00007637"/>
    </source>
</evidence>